<evidence type="ECO:0000256" key="3">
    <source>
        <dbReference type="SAM" id="MobiDB-lite"/>
    </source>
</evidence>
<evidence type="ECO:0000256" key="1">
    <source>
        <dbReference type="ARBA" id="ARBA00023125"/>
    </source>
</evidence>
<evidence type="ECO:0000256" key="2">
    <source>
        <dbReference type="PROSITE-ProRule" id="PRU00335"/>
    </source>
</evidence>
<gene>
    <name evidence="5" type="ORF">GN277_15630</name>
</gene>
<keyword evidence="6" id="KW-1185">Reference proteome</keyword>
<feature type="region of interest" description="Disordered" evidence="3">
    <location>
        <begin position="230"/>
        <end position="253"/>
    </location>
</feature>
<dbReference type="Proteomes" id="UP000460412">
    <property type="component" value="Unassembled WGS sequence"/>
</dbReference>
<dbReference type="AlphaFoldDB" id="A0A7X3MI20"/>
<organism evidence="5 6">
    <name type="scientific">Sporofaciens musculi</name>
    <dbReference type="NCBI Taxonomy" id="2681861"/>
    <lineage>
        <taxon>Bacteria</taxon>
        <taxon>Bacillati</taxon>
        <taxon>Bacillota</taxon>
        <taxon>Clostridia</taxon>
        <taxon>Lachnospirales</taxon>
        <taxon>Lachnospiraceae</taxon>
        <taxon>Sporofaciens</taxon>
    </lineage>
</organism>
<protein>
    <submittedName>
        <fullName evidence="5">TetR family transcriptional regulator</fullName>
    </submittedName>
</protein>
<feature type="domain" description="HTH tetR-type" evidence="4">
    <location>
        <begin position="10"/>
        <end position="70"/>
    </location>
</feature>
<feature type="DNA-binding region" description="H-T-H motif" evidence="2">
    <location>
        <begin position="33"/>
        <end position="52"/>
    </location>
</feature>
<feature type="compositionally biased region" description="Polar residues" evidence="3">
    <location>
        <begin position="238"/>
        <end position="247"/>
    </location>
</feature>
<dbReference type="PANTHER" id="PTHR43479">
    <property type="entry name" value="ACREF/ENVCD OPERON REPRESSOR-RELATED"/>
    <property type="match status" value="1"/>
</dbReference>
<accession>A0A7X3MI20</accession>
<dbReference type="PRINTS" id="PR00455">
    <property type="entry name" value="HTHTETR"/>
</dbReference>
<dbReference type="SUPFAM" id="SSF46689">
    <property type="entry name" value="Homeodomain-like"/>
    <property type="match status" value="1"/>
</dbReference>
<evidence type="ECO:0000313" key="5">
    <source>
        <dbReference type="EMBL" id="MXP76762.1"/>
    </source>
</evidence>
<dbReference type="GO" id="GO:0003677">
    <property type="term" value="F:DNA binding"/>
    <property type="evidence" value="ECO:0007669"/>
    <property type="project" value="UniProtKB-UniRule"/>
</dbReference>
<dbReference type="PROSITE" id="PS50977">
    <property type="entry name" value="HTH_TETR_2"/>
    <property type="match status" value="1"/>
</dbReference>
<comment type="caution">
    <text evidence="5">The sequence shown here is derived from an EMBL/GenBank/DDBJ whole genome shotgun (WGS) entry which is preliminary data.</text>
</comment>
<dbReference type="RefSeq" id="WP_159751818.1">
    <property type="nucleotide sequence ID" value="NZ_WUQX01000001.1"/>
</dbReference>
<dbReference type="InterPro" id="IPR009057">
    <property type="entry name" value="Homeodomain-like_sf"/>
</dbReference>
<name>A0A7X3MI20_9FIRM</name>
<dbReference type="PANTHER" id="PTHR43479:SF11">
    <property type="entry name" value="ACREF_ENVCD OPERON REPRESSOR-RELATED"/>
    <property type="match status" value="1"/>
</dbReference>
<proteinExistence type="predicted"/>
<evidence type="ECO:0000259" key="4">
    <source>
        <dbReference type="PROSITE" id="PS50977"/>
    </source>
</evidence>
<dbReference type="Gene3D" id="1.10.357.10">
    <property type="entry name" value="Tetracycline Repressor, domain 2"/>
    <property type="match status" value="1"/>
</dbReference>
<sequence>MARPVKKTPEEWRKEILNAAQNLFISKGYEETSISDIMDKVGGAKGMFYRCFKSKEEVMYALGNQMFFEDNPFKAVKGRDDLNGLQKIRALLALNQSDAKRNQLNIQAVPILKDPHILAAAVGENRRVLTPLWLELLKEGKQDGSIKTEYTKELSELLPLVNFWLMPSVFPATEEELLHKYHFVKEVLAHMGLPLYDDNMTSFTEKFITDITETPCGYTSMPENAGKIKETPCGYTSMPENAGNNNVKGGDEL</sequence>
<dbReference type="InterPro" id="IPR001647">
    <property type="entry name" value="HTH_TetR"/>
</dbReference>
<reference evidence="5 6" key="1">
    <citation type="submission" date="2019-12" db="EMBL/GenBank/DDBJ databases">
        <title>Sporaefaciens musculi gen. nov., sp. nov., a novel bacterium isolated from the caecum of an obese mouse.</title>
        <authorList>
            <person name="Rasmussen T.S."/>
            <person name="Streidl T."/>
            <person name="Hitch T.C.A."/>
            <person name="Wortmann E."/>
            <person name="Deptula P."/>
            <person name="Hansen M."/>
            <person name="Nielsen D.S."/>
            <person name="Clavel T."/>
            <person name="Vogensen F.K."/>
        </authorList>
    </citation>
    <scope>NUCLEOTIDE SEQUENCE [LARGE SCALE GENOMIC DNA]</scope>
    <source>
        <strain evidence="5 6">WCA-9-b2</strain>
    </source>
</reference>
<dbReference type="Pfam" id="PF00440">
    <property type="entry name" value="TetR_N"/>
    <property type="match status" value="1"/>
</dbReference>
<evidence type="ECO:0000313" key="6">
    <source>
        <dbReference type="Proteomes" id="UP000460412"/>
    </source>
</evidence>
<keyword evidence="1 2" id="KW-0238">DNA-binding</keyword>
<dbReference type="EMBL" id="WUQX01000001">
    <property type="protein sequence ID" value="MXP76762.1"/>
    <property type="molecule type" value="Genomic_DNA"/>
</dbReference>
<dbReference type="InterPro" id="IPR050624">
    <property type="entry name" value="HTH-type_Tx_Regulator"/>
</dbReference>